<dbReference type="EMBL" id="WTVM01000015">
    <property type="protein sequence ID" value="NMG02162.1"/>
    <property type="molecule type" value="Genomic_DNA"/>
</dbReference>
<sequence length="146" mass="15734">MSQELERQAEDDGPDEESLERALPAVAAASSRKLIAIVGVALVVFLIIHYTPIGEALDALTDMDRTLLAGGGGKAAAWFVLITAGLMTIGMPRLVFYVLGGVAFGFWLGLVLALIGSLIGSFIMFRAARWGGRDWLVERFGKHRCL</sequence>
<feature type="transmembrane region" description="Helical" evidence="1">
    <location>
        <begin position="104"/>
        <end position="125"/>
    </location>
</feature>
<keyword evidence="1" id="KW-1133">Transmembrane helix</keyword>
<evidence type="ECO:0000259" key="2">
    <source>
        <dbReference type="Pfam" id="PF09335"/>
    </source>
</evidence>
<protein>
    <recommendedName>
        <fullName evidence="2">VTT domain-containing protein</fullName>
    </recommendedName>
</protein>
<evidence type="ECO:0000313" key="4">
    <source>
        <dbReference type="Proteomes" id="UP000599523"/>
    </source>
</evidence>
<feature type="domain" description="VTT" evidence="2">
    <location>
        <begin position="92"/>
        <end position="144"/>
    </location>
</feature>
<dbReference type="Proteomes" id="UP000599523">
    <property type="component" value="Unassembled WGS sequence"/>
</dbReference>
<dbReference type="AlphaFoldDB" id="A0A972FBF1"/>
<feature type="non-terminal residue" evidence="3">
    <location>
        <position position="146"/>
    </location>
</feature>
<comment type="caution">
    <text evidence="3">The sequence shown here is derived from an EMBL/GenBank/DDBJ whole genome shotgun (WGS) entry which is preliminary data.</text>
</comment>
<dbReference type="InterPro" id="IPR032816">
    <property type="entry name" value="VTT_dom"/>
</dbReference>
<evidence type="ECO:0000256" key="1">
    <source>
        <dbReference type="SAM" id="Phobius"/>
    </source>
</evidence>
<gene>
    <name evidence="3" type="ORF">GPA21_04145</name>
</gene>
<dbReference type="RefSeq" id="WP_168986951.1">
    <property type="nucleotide sequence ID" value="NZ_CAWPHM010000066.1"/>
</dbReference>
<evidence type="ECO:0000313" key="3">
    <source>
        <dbReference type="EMBL" id="NMG02162.1"/>
    </source>
</evidence>
<accession>A0A972FBF1</accession>
<keyword evidence="1" id="KW-0812">Transmembrane</keyword>
<proteinExistence type="predicted"/>
<keyword evidence="1" id="KW-0472">Membrane</keyword>
<feature type="transmembrane region" description="Helical" evidence="1">
    <location>
        <begin position="34"/>
        <end position="54"/>
    </location>
</feature>
<feature type="transmembrane region" description="Helical" evidence="1">
    <location>
        <begin position="75"/>
        <end position="98"/>
    </location>
</feature>
<dbReference type="Pfam" id="PF09335">
    <property type="entry name" value="VTT_dom"/>
    <property type="match status" value="1"/>
</dbReference>
<reference evidence="3" key="1">
    <citation type="submission" date="2019-12" db="EMBL/GenBank/DDBJ databases">
        <title>Comparative genomics gives insights into the taxonomy of the Azoarcus-Aromatoleum group and reveals separate origins of nif in the plant-associated Azoarcus and non-plant-associated Aromatoleum sub-groups.</title>
        <authorList>
            <person name="Lafos M."/>
            <person name="Maluk M."/>
            <person name="Batista M."/>
            <person name="Junghare M."/>
            <person name="Carmona M."/>
            <person name="Faoro H."/>
            <person name="Cruz L.M."/>
            <person name="Battistoni F."/>
            <person name="De Souza E."/>
            <person name="Pedrosa F."/>
            <person name="Chen W.-M."/>
            <person name="Poole P.S."/>
            <person name="Dixon R.A."/>
            <person name="James E.K."/>
        </authorList>
    </citation>
    <scope>NUCLEOTIDE SEQUENCE</scope>
    <source>
        <strain evidence="3">NSC3</strain>
    </source>
</reference>
<name>A0A972FBF1_9RHOO</name>
<organism evidence="3 4">
    <name type="scientific">Azoarcus taiwanensis</name>
    <dbReference type="NCBI Taxonomy" id="666964"/>
    <lineage>
        <taxon>Bacteria</taxon>
        <taxon>Pseudomonadati</taxon>
        <taxon>Pseudomonadota</taxon>
        <taxon>Betaproteobacteria</taxon>
        <taxon>Rhodocyclales</taxon>
        <taxon>Zoogloeaceae</taxon>
        <taxon>Azoarcus</taxon>
    </lineage>
</organism>
<keyword evidence="4" id="KW-1185">Reference proteome</keyword>